<evidence type="ECO:0008006" key="4">
    <source>
        <dbReference type="Google" id="ProtNLM"/>
    </source>
</evidence>
<feature type="region of interest" description="Disordered" evidence="1">
    <location>
        <begin position="1"/>
        <end position="45"/>
    </location>
</feature>
<accession>A0ABC9FJL1</accession>
<evidence type="ECO:0000313" key="2">
    <source>
        <dbReference type="EMBL" id="CAL5076596.1"/>
    </source>
</evidence>
<sequence>MAKKRGKKGRGCGAPSLPQGNGDQGALARVEVAAPPPPPPPRGVTETLRSFFTWRRNVRVEDAAEVPPSKSGKREPYMVDGQEVPEDQLSKYKEYCRMSARQPETVTFCHMCYFHWQRSDNGVFPANKEMTHYASHKDEFKGLMQSCRVKGCRVRVGSLRELQLHVHFCHIKPTGWWAQ</sequence>
<protein>
    <recommendedName>
        <fullName evidence="4">C2H2-type domain-containing protein</fullName>
    </recommendedName>
</protein>
<name>A0ABC9FJL1_9POAL</name>
<gene>
    <name evidence="2" type="ORF">URODEC1_LOCUS106242</name>
</gene>
<feature type="compositionally biased region" description="Basic residues" evidence="1">
    <location>
        <begin position="1"/>
        <end position="10"/>
    </location>
</feature>
<proteinExistence type="predicted"/>
<keyword evidence="3" id="KW-1185">Reference proteome</keyword>
<organism evidence="2 3">
    <name type="scientific">Urochloa decumbens</name>
    <dbReference type="NCBI Taxonomy" id="240449"/>
    <lineage>
        <taxon>Eukaryota</taxon>
        <taxon>Viridiplantae</taxon>
        <taxon>Streptophyta</taxon>
        <taxon>Embryophyta</taxon>
        <taxon>Tracheophyta</taxon>
        <taxon>Spermatophyta</taxon>
        <taxon>Magnoliopsida</taxon>
        <taxon>Liliopsida</taxon>
        <taxon>Poales</taxon>
        <taxon>Poaceae</taxon>
        <taxon>PACMAD clade</taxon>
        <taxon>Panicoideae</taxon>
        <taxon>Panicodae</taxon>
        <taxon>Paniceae</taxon>
        <taxon>Melinidinae</taxon>
        <taxon>Urochloa</taxon>
    </lineage>
</organism>
<evidence type="ECO:0000313" key="3">
    <source>
        <dbReference type="Proteomes" id="UP001497457"/>
    </source>
</evidence>
<evidence type="ECO:0000256" key="1">
    <source>
        <dbReference type="SAM" id="MobiDB-lite"/>
    </source>
</evidence>
<dbReference type="Proteomes" id="UP001497457">
    <property type="component" value="Chromosome 6rd"/>
</dbReference>
<dbReference type="EMBL" id="OZ075116">
    <property type="protein sequence ID" value="CAL5076596.1"/>
    <property type="molecule type" value="Genomic_DNA"/>
</dbReference>
<dbReference type="AlphaFoldDB" id="A0ABC9FJL1"/>
<feature type="region of interest" description="Disordered" evidence="1">
    <location>
        <begin position="63"/>
        <end position="82"/>
    </location>
</feature>
<reference evidence="2" key="1">
    <citation type="submission" date="2024-10" db="EMBL/GenBank/DDBJ databases">
        <authorList>
            <person name="Ryan C."/>
        </authorList>
    </citation>
    <scope>NUCLEOTIDE SEQUENCE [LARGE SCALE GENOMIC DNA]</scope>
</reference>